<dbReference type="PANTHER" id="PTHR12121">
    <property type="entry name" value="CARBON CATABOLITE REPRESSOR PROTEIN 4"/>
    <property type="match status" value="1"/>
</dbReference>
<dbReference type="PANTHER" id="PTHR12121:SF74">
    <property type="entry name" value="CARBON CATABOLITE REPRESSOR PROTEIN 4 HOMOLOG 5"/>
    <property type="match status" value="1"/>
</dbReference>
<name>A0A830HA16_9CHLO</name>
<organism evidence="3 4">
    <name type="scientific">Pycnococcus provasolii</name>
    <dbReference type="NCBI Taxonomy" id="41880"/>
    <lineage>
        <taxon>Eukaryota</taxon>
        <taxon>Viridiplantae</taxon>
        <taxon>Chlorophyta</taxon>
        <taxon>Pseudoscourfieldiophyceae</taxon>
        <taxon>Pseudoscourfieldiales</taxon>
        <taxon>Pycnococcaceae</taxon>
        <taxon>Pycnococcus</taxon>
    </lineage>
</organism>
<dbReference type="InterPro" id="IPR005135">
    <property type="entry name" value="Endo/exonuclease/phosphatase"/>
</dbReference>
<evidence type="ECO:0000313" key="4">
    <source>
        <dbReference type="Proteomes" id="UP000660262"/>
    </source>
</evidence>
<dbReference type="InterPro" id="IPR036691">
    <property type="entry name" value="Endo/exonu/phosph_ase_sf"/>
</dbReference>
<keyword evidence="4" id="KW-1185">Reference proteome</keyword>
<gene>
    <name evidence="3" type="ORF">PPROV_000223700</name>
</gene>
<sequence>MADDIDVAQHAQQQHAGASGVGVSAVSRAQGGSSQDAGRVAQAPGWGRHGQRGNSQHHRRRSNHNDVPPLLARSFKVNRHLPAPAGSSHSQRSGIASSFVRVMSWNLLADALVGEHRRELYPDIPNHVLDGKRRLERSMEHIQECAPHIACFQEVDNFVALHAHLVRIGYACVHVQRTGGKPDGLAIAWHERSVNPVEPVAHLRLRDLNLRDNVAQLCCFDVDVDIDKADHESSPQRRRICVANMHVLFNPKRGDVKLAQVKVVCDALTALSSRLEAPACLAGDFNISPGSPLHEFVIGGVLDVTSVQRKHVAGRIENHASEMEEFENDLPSRATHEPWTAVAVRNGWDDAHALAHAVGGADDGVARHALAPMRSAYAEVGANGMAGEPVWTSAHRRFFGTCDYVFLSGSLVARRVLLPPDPRQLRRGARGSLLPSRGWPSDHVSLVVDLDFV</sequence>
<protein>
    <recommendedName>
        <fullName evidence="2">Endonuclease/exonuclease/phosphatase domain-containing protein</fullName>
    </recommendedName>
</protein>
<dbReference type="EMBL" id="BNJQ01000005">
    <property type="protein sequence ID" value="GHP03482.1"/>
    <property type="molecule type" value="Genomic_DNA"/>
</dbReference>
<feature type="compositionally biased region" description="Low complexity" evidence="1">
    <location>
        <begin position="8"/>
        <end position="35"/>
    </location>
</feature>
<evidence type="ECO:0000256" key="1">
    <source>
        <dbReference type="SAM" id="MobiDB-lite"/>
    </source>
</evidence>
<dbReference type="Gene3D" id="3.60.10.10">
    <property type="entry name" value="Endonuclease/exonuclease/phosphatase"/>
    <property type="match status" value="1"/>
</dbReference>
<evidence type="ECO:0000259" key="2">
    <source>
        <dbReference type="Pfam" id="PF03372"/>
    </source>
</evidence>
<accession>A0A830HA16</accession>
<reference evidence="3" key="1">
    <citation type="submission" date="2020-10" db="EMBL/GenBank/DDBJ databases">
        <title>Unveiling of a novel bifunctional photoreceptor, Dualchrome1, isolated from a cosmopolitan green alga.</title>
        <authorList>
            <person name="Suzuki S."/>
            <person name="Kawachi M."/>
        </authorList>
    </citation>
    <scope>NUCLEOTIDE SEQUENCE</scope>
    <source>
        <strain evidence="3">NIES 2893</strain>
    </source>
</reference>
<dbReference type="SUPFAM" id="SSF56219">
    <property type="entry name" value="DNase I-like"/>
    <property type="match status" value="1"/>
</dbReference>
<dbReference type="InterPro" id="IPR050410">
    <property type="entry name" value="CCR4/nocturin_mRNA_transcr"/>
</dbReference>
<feature type="domain" description="Endonuclease/exonuclease/phosphatase" evidence="2">
    <location>
        <begin position="103"/>
        <end position="443"/>
    </location>
</feature>
<dbReference type="Proteomes" id="UP000660262">
    <property type="component" value="Unassembled WGS sequence"/>
</dbReference>
<dbReference type="Pfam" id="PF03372">
    <property type="entry name" value="Exo_endo_phos"/>
    <property type="match status" value="1"/>
</dbReference>
<comment type="caution">
    <text evidence="3">The sequence shown here is derived from an EMBL/GenBank/DDBJ whole genome shotgun (WGS) entry which is preliminary data.</text>
</comment>
<proteinExistence type="predicted"/>
<dbReference type="OrthoDB" id="428734at2759"/>
<dbReference type="AlphaFoldDB" id="A0A830HA16"/>
<dbReference type="GO" id="GO:0000175">
    <property type="term" value="F:3'-5'-RNA exonuclease activity"/>
    <property type="evidence" value="ECO:0007669"/>
    <property type="project" value="TreeGrafter"/>
</dbReference>
<evidence type="ECO:0000313" key="3">
    <source>
        <dbReference type="EMBL" id="GHP03482.1"/>
    </source>
</evidence>
<feature type="region of interest" description="Disordered" evidence="1">
    <location>
        <begin position="1"/>
        <end position="68"/>
    </location>
</feature>
<feature type="compositionally biased region" description="Basic residues" evidence="1">
    <location>
        <begin position="49"/>
        <end position="62"/>
    </location>
</feature>